<dbReference type="STRING" id="930990.A0A067M4Q5"/>
<reference evidence="3" key="1">
    <citation type="journal article" date="2014" name="Proc. Natl. Acad. Sci. U.S.A.">
        <title>Extensive sampling of basidiomycete genomes demonstrates inadequacy of the white-rot/brown-rot paradigm for wood decay fungi.</title>
        <authorList>
            <person name="Riley R."/>
            <person name="Salamov A.A."/>
            <person name="Brown D.W."/>
            <person name="Nagy L.G."/>
            <person name="Floudas D."/>
            <person name="Held B.W."/>
            <person name="Levasseur A."/>
            <person name="Lombard V."/>
            <person name="Morin E."/>
            <person name="Otillar R."/>
            <person name="Lindquist E.A."/>
            <person name="Sun H."/>
            <person name="LaButti K.M."/>
            <person name="Schmutz J."/>
            <person name="Jabbour D."/>
            <person name="Luo H."/>
            <person name="Baker S.E."/>
            <person name="Pisabarro A.G."/>
            <person name="Walton J.D."/>
            <person name="Blanchette R.A."/>
            <person name="Henrissat B."/>
            <person name="Martin F."/>
            <person name="Cullen D."/>
            <person name="Hibbett D.S."/>
            <person name="Grigoriev I.V."/>
        </authorList>
    </citation>
    <scope>NUCLEOTIDE SEQUENCE [LARGE SCALE GENOMIC DNA]</scope>
    <source>
        <strain evidence="3">FD-172 SS1</strain>
    </source>
</reference>
<feature type="transmembrane region" description="Helical" evidence="1">
    <location>
        <begin position="179"/>
        <end position="199"/>
    </location>
</feature>
<keyword evidence="3" id="KW-1185">Reference proteome</keyword>
<keyword evidence="1" id="KW-0472">Membrane</keyword>
<dbReference type="OrthoDB" id="1937642at2759"/>
<name>A0A067M4Q5_BOTB1</name>
<evidence type="ECO:0000256" key="1">
    <source>
        <dbReference type="SAM" id="Phobius"/>
    </source>
</evidence>
<organism evidence="2 3">
    <name type="scientific">Botryobasidium botryosum (strain FD-172 SS1)</name>
    <dbReference type="NCBI Taxonomy" id="930990"/>
    <lineage>
        <taxon>Eukaryota</taxon>
        <taxon>Fungi</taxon>
        <taxon>Dikarya</taxon>
        <taxon>Basidiomycota</taxon>
        <taxon>Agaricomycotina</taxon>
        <taxon>Agaricomycetes</taxon>
        <taxon>Cantharellales</taxon>
        <taxon>Botryobasidiaceae</taxon>
        <taxon>Botryobasidium</taxon>
    </lineage>
</organism>
<proteinExistence type="predicted"/>
<dbReference type="InParanoid" id="A0A067M4Q5"/>
<keyword evidence="1" id="KW-0812">Transmembrane</keyword>
<accession>A0A067M4Q5</accession>
<feature type="transmembrane region" description="Helical" evidence="1">
    <location>
        <begin position="151"/>
        <end position="173"/>
    </location>
</feature>
<evidence type="ECO:0000313" key="3">
    <source>
        <dbReference type="Proteomes" id="UP000027195"/>
    </source>
</evidence>
<gene>
    <name evidence="2" type="ORF">BOTBODRAFT_36068</name>
</gene>
<protein>
    <submittedName>
        <fullName evidence="2">Uncharacterized protein</fullName>
    </submittedName>
</protein>
<dbReference type="Proteomes" id="UP000027195">
    <property type="component" value="Unassembled WGS sequence"/>
</dbReference>
<dbReference type="AlphaFoldDB" id="A0A067M4Q5"/>
<sequence length="374" mass="41161">MPPRWTSHSLLSRGTSESSSAFAAAKSQWQHPNDILTLLMVIGGDIVQRAIAQLTGSATIHFAPVAFSFGWVAYSFSAILSTVGDGRLMPPPDCNATLINAQTGYARSVDSWILSRLVRDYEPPGEHDRGLTITFFHTSTSKPTGVADHDWVYYSGVIVIAIQLGIAVIPGALFGDWMILILTVGGTILVCLGVVLPQWRQEKWSGRRLEDFKERKREVVCLTRGNGAPNAIVIISDGYGMKLEDLAAPREVRTRVTIPATFALAVLWLVHLLTVQSLQSNAWYPLIIGALGMIQNAIAAGARRQPGALGFHLEEVRIVHDVKVFKALQEAENVEPRVGLALLGIFFPGGLRPKEEEWRQEKLAEYEKEDKKIS</sequence>
<dbReference type="EMBL" id="KL198066">
    <property type="protein sequence ID" value="KDQ10544.1"/>
    <property type="molecule type" value="Genomic_DNA"/>
</dbReference>
<evidence type="ECO:0000313" key="2">
    <source>
        <dbReference type="EMBL" id="KDQ10544.1"/>
    </source>
</evidence>
<feature type="transmembrane region" description="Helical" evidence="1">
    <location>
        <begin position="256"/>
        <end position="276"/>
    </location>
</feature>
<feature type="transmembrane region" description="Helical" evidence="1">
    <location>
        <begin position="282"/>
        <end position="302"/>
    </location>
</feature>
<keyword evidence="1" id="KW-1133">Transmembrane helix</keyword>
<dbReference type="HOGENOM" id="CLU_034489_0_0_1"/>